<dbReference type="PROSITE" id="PS51918">
    <property type="entry name" value="RADICAL_SAM"/>
    <property type="match status" value="1"/>
</dbReference>
<dbReference type="Gene3D" id="3.80.30.30">
    <property type="match status" value="1"/>
</dbReference>
<dbReference type="STRING" id="45056.Lade_2171"/>
<gene>
    <name evidence="6" type="ORF">Lade_2171</name>
    <name evidence="7" type="ORF">NCTC12735_00185</name>
</gene>
<dbReference type="EMBL" id="LR134417">
    <property type="protein sequence ID" value="VEH82952.1"/>
    <property type="molecule type" value="Genomic_DNA"/>
</dbReference>
<dbReference type="InterPro" id="IPR006638">
    <property type="entry name" value="Elp3/MiaA/NifB-like_rSAM"/>
</dbReference>
<keyword evidence="8" id="KW-1185">Reference proteome</keyword>
<keyword evidence="7" id="KW-0614">Plasmid</keyword>
<dbReference type="GO" id="GO:0051536">
    <property type="term" value="F:iron-sulfur cluster binding"/>
    <property type="evidence" value="ECO:0007669"/>
    <property type="project" value="UniProtKB-KW"/>
</dbReference>
<dbReference type="Proteomes" id="UP000054859">
    <property type="component" value="Unassembled WGS sequence"/>
</dbReference>
<evidence type="ECO:0000313" key="9">
    <source>
        <dbReference type="Proteomes" id="UP000281170"/>
    </source>
</evidence>
<dbReference type="InterPro" id="IPR058240">
    <property type="entry name" value="rSAM_sf"/>
</dbReference>
<dbReference type="CDD" id="cd01335">
    <property type="entry name" value="Radical_SAM"/>
    <property type="match status" value="1"/>
</dbReference>
<protein>
    <submittedName>
        <fullName evidence="7">Predicted Fe-S oxidoreductase</fullName>
    </submittedName>
    <submittedName>
        <fullName evidence="6">Radical SAM superfamily protein</fullName>
    </submittedName>
</protein>
<dbReference type="PATRIC" id="fig|45056.6.peg.2245"/>
<dbReference type="RefSeq" id="WP_058463210.1">
    <property type="nucleotide sequence ID" value="NZ_CAAAHS010000001.1"/>
</dbReference>
<organism evidence="6 8">
    <name type="scientific">Legionella adelaidensis</name>
    <dbReference type="NCBI Taxonomy" id="45056"/>
    <lineage>
        <taxon>Bacteria</taxon>
        <taxon>Pseudomonadati</taxon>
        <taxon>Pseudomonadota</taxon>
        <taxon>Gammaproteobacteria</taxon>
        <taxon>Legionellales</taxon>
        <taxon>Legionellaceae</taxon>
        <taxon>Legionella</taxon>
    </lineage>
</organism>
<dbReference type="Pfam" id="PF04055">
    <property type="entry name" value="Radical_SAM"/>
    <property type="match status" value="1"/>
</dbReference>
<name>A0A0W0R1H8_9GAMM</name>
<keyword evidence="1" id="KW-0479">Metal-binding</keyword>
<evidence type="ECO:0000256" key="2">
    <source>
        <dbReference type="ARBA" id="ARBA00023004"/>
    </source>
</evidence>
<dbReference type="EMBL" id="LNKA01000019">
    <property type="protein sequence ID" value="KTC64877.1"/>
    <property type="molecule type" value="Genomic_DNA"/>
</dbReference>
<reference evidence="7 9" key="2">
    <citation type="submission" date="2018-12" db="EMBL/GenBank/DDBJ databases">
        <authorList>
            <consortium name="Pathogen Informatics"/>
        </authorList>
    </citation>
    <scope>NUCLEOTIDE SEQUENCE [LARGE SCALE GENOMIC DNA]</scope>
    <source>
        <strain evidence="7 9">NCTC12735</strain>
        <plasmid evidence="9">8</plasmid>
    </source>
</reference>
<feature type="region of interest" description="Disordered" evidence="4">
    <location>
        <begin position="1"/>
        <end position="21"/>
    </location>
</feature>
<dbReference type="KEGG" id="ladl:NCTC12735_00185"/>
<evidence type="ECO:0000256" key="4">
    <source>
        <dbReference type="SAM" id="MobiDB-lite"/>
    </source>
</evidence>
<geneLocation type="plasmid" evidence="7 9">
    <name>8</name>
</geneLocation>
<evidence type="ECO:0000313" key="6">
    <source>
        <dbReference type="EMBL" id="KTC64877.1"/>
    </source>
</evidence>
<keyword evidence="2" id="KW-0408">Iron</keyword>
<dbReference type="PANTHER" id="PTHR43432:SF3">
    <property type="entry name" value="SLR0285 PROTEIN"/>
    <property type="match status" value="1"/>
</dbReference>
<evidence type="ECO:0000256" key="1">
    <source>
        <dbReference type="ARBA" id="ARBA00022723"/>
    </source>
</evidence>
<dbReference type="InterPro" id="IPR040086">
    <property type="entry name" value="MJ0683-like"/>
</dbReference>
<dbReference type="SUPFAM" id="SSF102114">
    <property type="entry name" value="Radical SAM enzymes"/>
    <property type="match status" value="1"/>
</dbReference>
<dbReference type="AlphaFoldDB" id="A0A0W0R1H8"/>
<proteinExistence type="predicted"/>
<keyword evidence="3" id="KW-0411">Iron-sulfur</keyword>
<dbReference type="SFLD" id="SFLDG01084">
    <property type="entry name" value="Uncharacterised_Radical_SAM_Su"/>
    <property type="match status" value="1"/>
</dbReference>
<dbReference type="GO" id="GO:0003824">
    <property type="term" value="F:catalytic activity"/>
    <property type="evidence" value="ECO:0007669"/>
    <property type="project" value="InterPro"/>
</dbReference>
<accession>A0A0W0R1H8</accession>
<dbReference type="NCBIfam" id="NF033668">
    <property type="entry name" value="rSAM_PA0069"/>
    <property type="match status" value="1"/>
</dbReference>
<dbReference type="SFLD" id="SFLDS00029">
    <property type="entry name" value="Radical_SAM"/>
    <property type="match status" value="1"/>
</dbReference>
<evidence type="ECO:0000313" key="7">
    <source>
        <dbReference type="EMBL" id="VEH82952.1"/>
    </source>
</evidence>
<evidence type="ECO:0000259" key="5">
    <source>
        <dbReference type="PROSITE" id="PS51918"/>
    </source>
</evidence>
<dbReference type="OrthoDB" id="9785699at2"/>
<dbReference type="SMART" id="SM00729">
    <property type="entry name" value="Elp3"/>
    <property type="match status" value="1"/>
</dbReference>
<sequence>MKQKPNTKNRGAISNPHGRFEINTYEKYDDGWGEEEEEMPPLETFLYPEPAKTIITRNNSPDIGFEQSINPYRGCEHGCIYCYARPSHAYVNLSPGLDFETKIFYKEDAAELLKREINKAKYICKPIVIGANTDPYQPVEGELKITRSLLEILWEHKHPVIIITKNSLVERDIDILSKMAKHNLVRVNVSITTLSIELKRIMEPRTSAPMARVRVAKNLIEQNIPVNVMVAPVIPMVNDMELEKILRTISEAGIKHAAYVLIRLPYEVKDLFKEWLGQHFPQKAEHVMSLIKQMRGGKEYDSAFGKRMRGEGQFASLLETRFRLACKRFNINTTPSIDLDCSQLIKKNQSMNGQLDLFAGIV</sequence>
<dbReference type="PANTHER" id="PTHR43432">
    <property type="entry name" value="SLR0285 PROTEIN"/>
    <property type="match status" value="1"/>
</dbReference>
<reference evidence="6 8" key="1">
    <citation type="submission" date="2015-11" db="EMBL/GenBank/DDBJ databases">
        <title>Identification of large and diverse effector repertoires of 38 Legionella species.</title>
        <authorList>
            <person name="Burstein D."/>
            <person name="Amaro F."/>
            <person name="Zusman T."/>
            <person name="Lifshitz Z."/>
            <person name="Cohen O."/>
            <person name="Gilbert J.A."/>
            <person name="Pupko T."/>
            <person name="Shuman H.A."/>
            <person name="Segal G."/>
        </authorList>
    </citation>
    <scope>NUCLEOTIDE SEQUENCE [LARGE SCALE GENOMIC DNA]</scope>
    <source>
        <strain evidence="6 8">1762-AUS-E</strain>
    </source>
</reference>
<dbReference type="GO" id="GO:0046872">
    <property type="term" value="F:metal ion binding"/>
    <property type="evidence" value="ECO:0007669"/>
    <property type="project" value="UniProtKB-KW"/>
</dbReference>
<evidence type="ECO:0000313" key="8">
    <source>
        <dbReference type="Proteomes" id="UP000054859"/>
    </source>
</evidence>
<dbReference type="InterPro" id="IPR007197">
    <property type="entry name" value="rSAM"/>
</dbReference>
<dbReference type="Proteomes" id="UP000281170">
    <property type="component" value="Plasmid 8"/>
</dbReference>
<evidence type="ECO:0000256" key="3">
    <source>
        <dbReference type="ARBA" id="ARBA00023014"/>
    </source>
</evidence>
<feature type="domain" description="Radical SAM core" evidence="5">
    <location>
        <begin position="61"/>
        <end position="298"/>
    </location>
</feature>